<dbReference type="Proteomes" id="UP000252085">
    <property type="component" value="Unassembled WGS sequence"/>
</dbReference>
<name>A0A367RWH5_NOSPU</name>
<keyword evidence="1" id="KW-1133">Transmembrane helix</keyword>
<dbReference type="AlphaFoldDB" id="A0A367RWH5"/>
<sequence>MLVLSLIALAMAVVFLCISANITDRVDQIISMLVVLFFLALSLIFAPLLIKLLIATVLLRSLQPILRTKSASTEPSISQKEK</sequence>
<dbReference type="EMBL" id="LXQE01000047">
    <property type="protein sequence ID" value="RCJ40898.1"/>
    <property type="molecule type" value="Genomic_DNA"/>
</dbReference>
<keyword evidence="1" id="KW-0472">Membrane</keyword>
<feature type="transmembrane region" description="Helical" evidence="1">
    <location>
        <begin position="29"/>
        <end position="59"/>
    </location>
</feature>
<evidence type="ECO:0000313" key="2">
    <source>
        <dbReference type="EMBL" id="RCJ40898.1"/>
    </source>
</evidence>
<reference evidence="2 3" key="1">
    <citation type="submission" date="2016-04" db="EMBL/GenBank/DDBJ databases">
        <authorList>
            <person name="Evans L.H."/>
            <person name="Alamgir A."/>
            <person name="Owens N."/>
            <person name="Weber N.D."/>
            <person name="Virtaneva K."/>
            <person name="Barbian K."/>
            <person name="Babar A."/>
            <person name="Rosenke K."/>
        </authorList>
    </citation>
    <scope>NUCLEOTIDE SEQUENCE [LARGE SCALE GENOMIC DNA]</scope>
    <source>
        <strain evidence="2">NIES-2108</strain>
    </source>
</reference>
<organism evidence="2 3">
    <name type="scientific">Nostoc punctiforme NIES-2108</name>
    <dbReference type="NCBI Taxonomy" id="1356359"/>
    <lineage>
        <taxon>Bacteria</taxon>
        <taxon>Bacillati</taxon>
        <taxon>Cyanobacteriota</taxon>
        <taxon>Cyanophyceae</taxon>
        <taxon>Nostocales</taxon>
        <taxon>Nostocaceae</taxon>
        <taxon>Nostoc</taxon>
    </lineage>
</organism>
<proteinExistence type="predicted"/>
<keyword evidence="1" id="KW-0812">Transmembrane</keyword>
<evidence type="ECO:0000313" key="3">
    <source>
        <dbReference type="Proteomes" id="UP000252085"/>
    </source>
</evidence>
<comment type="caution">
    <text evidence="2">The sequence shown here is derived from an EMBL/GenBank/DDBJ whole genome shotgun (WGS) entry which is preliminary data.</text>
</comment>
<evidence type="ECO:0000256" key="1">
    <source>
        <dbReference type="SAM" id="Phobius"/>
    </source>
</evidence>
<accession>A0A367RWH5</accession>
<protein>
    <submittedName>
        <fullName evidence="2">Uncharacterized protein</fullName>
    </submittedName>
</protein>
<gene>
    <name evidence="2" type="ORF">A6769_39325</name>
</gene>